<dbReference type="KEGG" id="hcz:G9Q37_05370"/>
<accession>A0A6G8IEW7</accession>
<gene>
    <name evidence="1" type="ORF">G9Q37_05370</name>
</gene>
<proteinExistence type="predicted"/>
<dbReference type="Proteomes" id="UP000503162">
    <property type="component" value="Chromosome"/>
</dbReference>
<dbReference type="EMBL" id="CP049989">
    <property type="protein sequence ID" value="QIM51608.1"/>
    <property type="molecule type" value="Genomic_DNA"/>
</dbReference>
<name>A0A6G8IEW7_9BURK</name>
<dbReference type="AlphaFoldDB" id="A0A6G8IEW7"/>
<protein>
    <submittedName>
        <fullName evidence="1">Uncharacterized protein</fullName>
    </submittedName>
</protein>
<organism evidence="1 2">
    <name type="scientific">Hydrogenophaga crocea</name>
    <dbReference type="NCBI Taxonomy" id="2716225"/>
    <lineage>
        <taxon>Bacteria</taxon>
        <taxon>Pseudomonadati</taxon>
        <taxon>Pseudomonadota</taxon>
        <taxon>Betaproteobacteria</taxon>
        <taxon>Burkholderiales</taxon>
        <taxon>Comamonadaceae</taxon>
        <taxon>Hydrogenophaga</taxon>
    </lineage>
</organism>
<evidence type="ECO:0000313" key="1">
    <source>
        <dbReference type="EMBL" id="QIM51608.1"/>
    </source>
</evidence>
<reference evidence="1 2" key="1">
    <citation type="submission" date="2020-03" db="EMBL/GenBank/DDBJ databases">
        <title>Hydrogenophaga sp. nov. isolated from cyanobacterial mat.</title>
        <authorList>
            <person name="Thorat V."/>
            <person name="Kirdat K."/>
            <person name="Tiwarekar B."/>
            <person name="Costa E.D."/>
            <person name="Yadav A."/>
        </authorList>
    </citation>
    <scope>NUCLEOTIDE SEQUENCE [LARGE SCALE GENOMIC DNA]</scope>
    <source>
        <strain evidence="1 2">BA0156</strain>
    </source>
</reference>
<dbReference type="RefSeq" id="WP_166225621.1">
    <property type="nucleotide sequence ID" value="NZ_CP049989.1"/>
</dbReference>
<keyword evidence="2" id="KW-1185">Reference proteome</keyword>
<sequence>MSEEHKLDKFHKHEALDRAWIMFQMVNDWLVDHPYIEADAVLSPMAGAASQALWNLYQEIGAREEMGIPRCDVVPLPVINMPEESDLMRSLSRRAAGGGE</sequence>
<evidence type="ECO:0000313" key="2">
    <source>
        <dbReference type="Proteomes" id="UP000503162"/>
    </source>
</evidence>